<evidence type="ECO:0000313" key="1">
    <source>
        <dbReference type="EMBL" id="JAE21595.1"/>
    </source>
</evidence>
<proteinExistence type="predicted"/>
<dbReference type="EMBL" id="GBRH01176301">
    <property type="protein sequence ID" value="JAE21595.1"/>
    <property type="molecule type" value="Transcribed_RNA"/>
</dbReference>
<sequence>MSQQLFRLPFESSFVNEVEEGNINLSLSAAFSMATMTACLRGCHTKQSSQGKGFCSVVLFLVHPQGFIHETPMFNLLHLEGKDLGSNKLPTFSVDSFKEQVSSPFTSENLFTSSDVSCWCVWSVAVAIICILDGSTMMAALPAFDN</sequence>
<accession>A0A0A9G969</accession>
<name>A0A0A9G969_ARUDO</name>
<reference evidence="1" key="1">
    <citation type="submission" date="2014-09" db="EMBL/GenBank/DDBJ databases">
        <authorList>
            <person name="Magalhaes I.L.F."/>
            <person name="Oliveira U."/>
            <person name="Santos F.R."/>
            <person name="Vidigal T.H.D.A."/>
            <person name="Brescovit A.D."/>
            <person name="Santos A.J."/>
        </authorList>
    </citation>
    <scope>NUCLEOTIDE SEQUENCE</scope>
    <source>
        <tissue evidence="1">Shoot tissue taken approximately 20 cm above the soil surface</tissue>
    </source>
</reference>
<organism evidence="1">
    <name type="scientific">Arundo donax</name>
    <name type="common">Giant reed</name>
    <name type="synonym">Donax arundinaceus</name>
    <dbReference type="NCBI Taxonomy" id="35708"/>
    <lineage>
        <taxon>Eukaryota</taxon>
        <taxon>Viridiplantae</taxon>
        <taxon>Streptophyta</taxon>
        <taxon>Embryophyta</taxon>
        <taxon>Tracheophyta</taxon>
        <taxon>Spermatophyta</taxon>
        <taxon>Magnoliopsida</taxon>
        <taxon>Liliopsida</taxon>
        <taxon>Poales</taxon>
        <taxon>Poaceae</taxon>
        <taxon>PACMAD clade</taxon>
        <taxon>Arundinoideae</taxon>
        <taxon>Arundineae</taxon>
        <taxon>Arundo</taxon>
    </lineage>
</organism>
<reference evidence="1" key="2">
    <citation type="journal article" date="2015" name="Data Brief">
        <title>Shoot transcriptome of the giant reed, Arundo donax.</title>
        <authorList>
            <person name="Barrero R.A."/>
            <person name="Guerrero F.D."/>
            <person name="Moolhuijzen P."/>
            <person name="Goolsby J.A."/>
            <person name="Tidwell J."/>
            <person name="Bellgard S.E."/>
            <person name="Bellgard M.I."/>
        </authorList>
    </citation>
    <scope>NUCLEOTIDE SEQUENCE</scope>
    <source>
        <tissue evidence="1">Shoot tissue taken approximately 20 cm above the soil surface</tissue>
    </source>
</reference>
<protein>
    <submittedName>
        <fullName evidence="1">Uncharacterized protein</fullName>
    </submittedName>
</protein>
<dbReference type="AlphaFoldDB" id="A0A0A9G969"/>